<gene>
    <name evidence="3" type="ORF">O181_047848</name>
</gene>
<reference evidence="3" key="1">
    <citation type="submission" date="2021-03" db="EMBL/GenBank/DDBJ databases">
        <title>Draft genome sequence of rust myrtle Austropuccinia psidii MF-1, a brazilian biotype.</title>
        <authorList>
            <person name="Quecine M.C."/>
            <person name="Pachon D.M.R."/>
            <person name="Bonatelli M.L."/>
            <person name="Correr F.H."/>
            <person name="Franceschini L.M."/>
            <person name="Leite T.F."/>
            <person name="Margarido G.R.A."/>
            <person name="Almeida C.A."/>
            <person name="Ferrarezi J.A."/>
            <person name="Labate C.A."/>
        </authorList>
    </citation>
    <scope>NUCLEOTIDE SEQUENCE</scope>
    <source>
        <strain evidence="3">MF-1</strain>
    </source>
</reference>
<dbReference type="EMBL" id="AVOT02020147">
    <property type="protein sequence ID" value="MBW0508133.1"/>
    <property type="molecule type" value="Genomic_DNA"/>
</dbReference>
<dbReference type="PANTHER" id="PTHR37984">
    <property type="entry name" value="PROTEIN CBG26694"/>
    <property type="match status" value="1"/>
</dbReference>
<dbReference type="Gene3D" id="3.30.420.10">
    <property type="entry name" value="Ribonuclease H-like superfamily/Ribonuclease H"/>
    <property type="match status" value="1"/>
</dbReference>
<dbReference type="Pfam" id="PF24626">
    <property type="entry name" value="SH3_Tf2-1"/>
    <property type="match status" value="1"/>
</dbReference>
<evidence type="ECO:0000259" key="2">
    <source>
        <dbReference type="PROSITE" id="PS50994"/>
    </source>
</evidence>
<proteinExistence type="predicted"/>
<dbReference type="GO" id="GO:0003723">
    <property type="term" value="F:RNA binding"/>
    <property type="evidence" value="ECO:0007669"/>
    <property type="project" value="UniProtKB-KW"/>
</dbReference>
<evidence type="ECO:0000256" key="1">
    <source>
        <dbReference type="ARBA" id="ARBA00022884"/>
    </source>
</evidence>
<dbReference type="AlphaFoldDB" id="A0A9Q3HJX7"/>
<dbReference type="InterPro" id="IPR012337">
    <property type="entry name" value="RNaseH-like_sf"/>
</dbReference>
<dbReference type="GO" id="GO:0005634">
    <property type="term" value="C:nucleus"/>
    <property type="evidence" value="ECO:0007669"/>
    <property type="project" value="UniProtKB-ARBA"/>
</dbReference>
<dbReference type="InterPro" id="IPR001584">
    <property type="entry name" value="Integrase_cat-core"/>
</dbReference>
<dbReference type="InterPro" id="IPR036397">
    <property type="entry name" value="RNaseH_sf"/>
</dbReference>
<accession>A0A9Q3HJX7</accession>
<dbReference type="InterPro" id="IPR050951">
    <property type="entry name" value="Retrovirus_Pol_polyprotein"/>
</dbReference>
<sequence>MMIQIKEPKSPWEIVHMSWVTALLPEGDRSYNACLVLVDRYRKTPIFSPFHKDDTSMDTEIMICNKFISHTGLFQNIISDRDPKFTSALWTNLHNLFGAKLSFSTAYHPQTDEFKDSDGFTHYWCTLIPALELVYKASIPSSTGTTPEMLEKGWNPRLPYETLKRDLVDIHPTERSFKMILDKARHHANRFMQDFFKYAKERWDKSHKRPNFKVGDLVLVLTLSFNNIKVQKKLKYSFAGQFMIKALHGPNAVQLELTGELMNKNPTFPVSLIKPYR</sequence>
<evidence type="ECO:0000313" key="3">
    <source>
        <dbReference type="EMBL" id="MBW0508133.1"/>
    </source>
</evidence>
<feature type="domain" description="Integrase catalytic" evidence="2">
    <location>
        <begin position="7"/>
        <end position="112"/>
    </location>
</feature>
<protein>
    <recommendedName>
        <fullName evidence="2">Integrase catalytic domain-containing protein</fullName>
    </recommendedName>
</protein>
<dbReference type="PANTHER" id="PTHR37984:SF5">
    <property type="entry name" value="PROTEIN NYNRIN-LIKE"/>
    <property type="match status" value="1"/>
</dbReference>
<keyword evidence="4" id="KW-1185">Reference proteome</keyword>
<organism evidence="3 4">
    <name type="scientific">Austropuccinia psidii MF-1</name>
    <dbReference type="NCBI Taxonomy" id="1389203"/>
    <lineage>
        <taxon>Eukaryota</taxon>
        <taxon>Fungi</taxon>
        <taxon>Dikarya</taxon>
        <taxon>Basidiomycota</taxon>
        <taxon>Pucciniomycotina</taxon>
        <taxon>Pucciniomycetes</taxon>
        <taxon>Pucciniales</taxon>
        <taxon>Sphaerophragmiaceae</taxon>
        <taxon>Austropuccinia</taxon>
    </lineage>
</organism>
<dbReference type="SUPFAM" id="SSF53098">
    <property type="entry name" value="Ribonuclease H-like"/>
    <property type="match status" value="1"/>
</dbReference>
<dbReference type="PROSITE" id="PS50994">
    <property type="entry name" value="INTEGRASE"/>
    <property type="match status" value="1"/>
</dbReference>
<name>A0A9Q3HJX7_9BASI</name>
<keyword evidence="1" id="KW-0694">RNA-binding</keyword>
<dbReference type="GO" id="GO:0015074">
    <property type="term" value="P:DNA integration"/>
    <property type="evidence" value="ECO:0007669"/>
    <property type="project" value="InterPro"/>
</dbReference>
<dbReference type="InterPro" id="IPR056924">
    <property type="entry name" value="SH3_Tf2-1"/>
</dbReference>
<dbReference type="Proteomes" id="UP000765509">
    <property type="component" value="Unassembled WGS sequence"/>
</dbReference>
<comment type="caution">
    <text evidence="3">The sequence shown here is derived from an EMBL/GenBank/DDBJ whole genome shotgun (WGS) entry which is preliminary data.</text>
</comment>
<evidence type="ECO:0000313" key="4">
    <source>
        <dbReference type="Proteomes" id="UP000765509"/>
    </source>
</evidence>